<dbReference type="PANTHER" id="PTHR42942:SF1">
    <property type="entry name" value="ALKYLTRANSFERASE-LIKE PROTEIN 1"/>
    <property type="match status" value="1"/>
</dbReference>
<dbReference type="GO" id="GO:0032259">
    <property type="term" value="P:methylation"/>
    <property type="evidence" value="ECO:0007669"/>
    <property type="project" value="UniProtKB-KW"/>
</dbReference>
<dbReference type="STRING" id="1834516.BL253_00480"/>
<dbReference type="CDD" id="cd06445">
    <property type="entry name" value="ATase"/>
    <property type="match status" value="1"/>
</dbReference>
<comment type="caution">
    <text evidence="3">The sequence shown here is derived from an EMBL/GenBank/DDBJ whole genome shotgun (WGS) entry which is preliminary data.</text>
</comment>
<reference evidence="4" key="1">
    <citation type="submission" date="2016-10" db="EMBL/GenBank/DDBJ databases">
        <title>Frankia sp. NRRL B-16386 Genome sequencing.</title>
        <authorList>
            <person name="Ghodhbane-Gtari F."/>
            <person name="Swanson E."/>
            <person name="Gueddou A."/>
            <person name="Hezbri K."/>
            <person name="Ktari K."/>
            <person name="Nouioui I."/>
            <person name="Morris K."/>
            <person name="Simpson S."/>
            <person name="Abebe-Akele F."/>
            <person name="Thomas K."/>
            <person name="Gtari M."/>
            <person name="Tisa L.S."/>
        </authorList>
    </citation>
    <scope>NUCLEOTIDE SEQUENCE [LARGE SCALE GENOMIC DNA]</scope>
    <source>
        <strain evidence="4">NRRL B-16386</strain>
    </source>
</reference>
<dbReference type="Proteomes" id="UP000188929">
    <property type="component" value="Unassembled WGS sequence"/>
</dbReference>
<dbReference type="InterPro" id="IPR014048">
    <property type="entry name" value="MethylDNA_cys_MeTrfase_DNA-bd"/>
</dbReference>
<dbReference type="Pfam" id="PF01035">
    <property type="entry name" value="DNA_binding_1"/>
    <property type="match status" value="1"/>
</dbReference>
<dbReference type="InterPro" id="IPR052520">
    <property type="entry name" value="ATL_DNA_repair"/>
</dbReference>
<accession>A0A1V2ILG7</accession>
<dbReference type="InterPro" id="IPR036388">
    <property type="entry name" value="WH-like_DNA-bd_sf"/>
</dbReference>
<dbReference type="AlphaFoldDB" id="A0A1V2ILG7"/>
<gene>
    <name evidence="3" type="ORF">BL253_00480</name>
</gene>
<evidence type="ECO:0000313" key="4">
    <source>
        <dbReference type="Proteomes" id="UP000188929"/>
    </source>
</evidence>
<dbReference type="PANTHER" id="PTHR42942">
    <property type="entry name" value="6-O-METHYLGUANINE DNA METHYLTRANSFERASE"/>
    <property type="match status" value="1"/>
</dbReference>
<keyword evidence="4" id="KW-1185">Reference proteome</keyword>
<organism evidence="3 4">
    <name type="scientific">Pseudofrankia asymbiotica</name>
    <dbReference type="NCBI Taxonomy" id="1834516"/>
    <lineage>
        <taxon>Bacteria</taxon>
        <taxon>Bacillati</taxon>
        <taxon>Actinomycetota</taxon>
        <taxon>Actinomycetes</taxon>
        <taxon>Frankiales</taxon>
        <taxon>Frankiaceae</taxon>
        <taxon>Pseudofrankia</taxon>
    </lineage>
</organism>
<sequence>MRGPGPGGRGAGTSASVSAGLGTRVRIHIGGRPGEYARAVLDAVTQIPAGKVMTYGDVAEYVGGGTGRHVGAVLARFGHEEDVPWHRVIRASGEPNPSAPVEAITRLIADETPLRPAGDRVDLRLARWDGLTA</sequence>
<dbReference type="InterPro" id="IPR036217">
    <property type="entry name" value="MethylDNA_cys_MeTrfase_DNAb"/>
</dbReference>
<keyword evidence="3" id="KW-0489">Methyltransferase</keyword>
<keyword evidence="1" id="KW-0227">DNA damage</keyword>
<dbReference type="GO" id="GO:0006281">
    <property type="term" value="P:DNA repair"/>
    <property type="evidence" value="ECO:0007669"/>
    <property type="project" value="InterPro"/>
</dbReference>
<dbReference type="GO" id="GO:0008168">
    <property type="term" value="F:methyltransferase activity"/>
    <property type="evidence" value="ECO:0007669"/>
    <property type="project" value="UniProtKB-KW"/>
</dbReference>
<proteinExistence type="predicted"/>
<dbReference type="Gene3D" id="1.10.10.10">
    <property type="entry name" value="Winged helix-like DNA-binding domain superfamily/Winged helix DNA-binding domain"/>
    <property type="match status" value="1"/>
</dbReference>
<feature type="domain" description="Methylated-DNA-[protein]-cysteine S-methyltransferase DNA binding" evidence="2">
    <location>
        <begin position="36"/>
        <end position="98"/>
    </location>
</feature>
<evidence type="ECO:0000259" key="2">
    <source>
        <dbReference type="Pfam" id="PF01035"/>
    </source>
</evidence>
<protein>
    <submittedName>
        <fullName evidence="3">Cysteine methyltransferase</fullName>
    </submittedName>
</protein>
<evidence type="ECO:0000256" key="1">
    <source>
        <dbReference type="ARBA" id="ARBA00022763"/>
    </source>
</evidence>
<dbReference type="EMBL" id="MOMC01000002">
    <property type="protein sequence ID" value="ONH33830.1"/>
    <property type="molecule type" value="Genomic_DNA"/>
</dbReference>
<keyword evidence="3" id="KW-0808">Transferase</keyword>
<evidence type="ECO:0000313" key="3">
    <source>
        <dbReference type="EMBL" id="ONH33830.1"/>
    </source>
</evidence>
<dbReference type="SUPFAM" id="SSF46767">
    <property type="entry name" value="Methylated DNA-protein cysteine methyltransferase, C-terminal domain"/>
    <property type="match status" value="1"/>
</dbReference>
<name>A0A1V2ILG7_9ACTN</name>